<organism evidence="1 2">
    <name type="scientific">Paraphaeosphaeria sporulosa</name>
    <dbReference type="NCBI Taxonomy" id="1460663"/>
    <lineage>
        <taxon>Eukaryota</taxon>
        <taxon>Fungi</taxon>
        <taxon>Dikarya</taxon>
        <taxon>Ascomycota</taxon>
        <taxon>Pezizomycotina</taxon>
        <taxon>Dothideomycetes</taxon>
        <taxon>Pleosporomycetidae</taxon>
        <taxon>Pleosporales</taxon>
        <taxon>Massarineae</taxon>
        <taxon>Didymosphaeriaceae</taxon>
        <taxon>Paraphaeosphaeria</taxon>
    </lineage>
</organism>
<evidence type="ECO:0000313" key="1">
    <source>
        <dbReference type="EMBL" id="OAF98833.1"/>
    </source>
</evidence>
<dbReference type="OrthoDB" id="5138542at2759"/>
<protein>
    <recommendedName>
        <fullName evidence="3">F-box domain-containing protein</fullName>
    </recommendedName>
</protein>
<name>A0A177BTU5_9PLEO</name>
<dbReference type="GeneID" id="28769673"/>
<sequence>MKWPFGLESLTVYEIYWYPNRGYFHDFRSILYRHRETLRFLHIGNVPEAGPLDLSEFTSLESLHLFSRTMSHKWEPEELCNKILAAPRLRNLVWDFHQWDEQIGHCTAWEDFGPAEVEWLQRVAELAKQRNASLREIQIAFRLGECFELDPTKERSPWDWMEDARVGLERFNISLLIN</sequence>
<keyword evidence="2" id="KW-1185">Reference proteome</keyword>
<dbReference type="InParanoid" id="A0A177BTU5"/>
<evidence type="ECO:0008006" key="3">
    <source>
        <dbReference type="Google" id="ProtNLM"/>
    </source>
</evidence>
<dbReference type="Proteomes" id="UP000077069">
    <property type="component" value="Unassembled WGS sequence"/>
</dbReference>
<proteinExistence type="predicted"/>
<dbReference type="RefSeq" id="XP_018029199.1">
    <property type="nucleotide sequence ID" value="XM_018186187.1"/>
</dbReference>
<evidence type="ECO:0000313" key="2">
    <source>
        <dbReference type="Proteomes" id="UP000077069"/>
    </source>
</evidence>
<reference evidence="1 2" key="1">
    <citation type="submission" date="2016-05" db="EMBL/GenBank/DDBJ databases">
        <title>Comparative analysis of secretome profiles of manganese(II)-oxidizing ascomycete fungi.</title>
        <authorList>
            <consortium name="DOE Joint Genome Institute"/>
            <person name="Zeiner C.A."/>
            <person name="Purvine S.O."/>
            <person name="Zink E.M."/>
            <person name="Wu S."/>
            <person name="Pasa-Tolic L."/>
            <person name="Chaput D.L."/>
            <person name="Haridas S."/>
            <person name="Grigoriev I.V."/>
            <person name="Santelli C.M."/>
            <person name="Hansel C.M."/>
        </authorList>
    </citation>
    <scope>NUCLEOTIDE SEQUENCE [LARGE SCALE GENOMIC DNA]</scope>
    <source>
        <strain evidence="1 2">AP3s5-JAC2a</strain>
    </source>
</reference>
<dbReference type="AlphaFoldDB" id="A0A177BTU5"/>
<gene>
    <name evidence="1" type="ORF">CC84DRAFT_426627</name>
</gene>
<dbReference type="EMBL" id="KV441564">
    <property type="protein sequence ID" value="OAF98833.1"/>
    <property type="molecule type" value="Genomic_DNA"/>
</dbReference>
<accession>A0A177BTU5</accession>